<evidence type="ECO:0000313" key="2">
    <source>
        <dbReference type="EMBL" id="MFC5834124.1"/>
    </source>
</evidence>
<proteinExistence type="predicted"/>
<feature type="domain" description="Group II intron maturase-specific" evidence="1">
    <location>
        <begin position="51"/>
        <end position="92"/>
    </location>
</feature>
<comment type="caution">
    <text evidence="2">The sequence shown here is derived from an EMBL/GenBank/DDBJ whole genome shotgun (WGS) entry which is preliminary data.</text>
</comment>
<dbReference type="EMBL" id="JBHSPA010000108">
    <property type="protein sequence ID" value="MFC5834124.1"/>
    <property type="molecule type" value="Genomic_DNA"/>
</dbReference>
<reference evidence="3" key="1">
    <citation type="journal article" date="2019" name="Int. J. Syst. Evol. Microbiol.">
        <title>The Global Catalogue of Microorganisms (GCM) 10K type strain sequencing project: providing services to taxonomists for standard genome sequencing and annotation.</title>
        <authorList>
            <consortium name="The Broad Institute Genomics Platform"/>
            <consortium name="The Broad Institute Genome Sequencing Center for Infectious Disease"/>
            <person name="Wu L."/>
            <person name="Ma J."/>
        </authorList>
    </citation>
    <scope>NUCLEOTIDE SEQUENCE [LARGE SCALE GENOMIC DNA]</scope>
    <source>
        <strain evidence="3">CCUG 53903</strain>
    </source>
</reference>
<gene>
    <name evidence="2" type="ORF">ACFPZ3_60635</name>
</gene>
<dbReference type="Pfam" id="PF08388">
    <property type="entry name" value="GIIM"/>
    <property type="match status" value="1"/>
</dbReference>
<dbReference type="InterPro" id="IPR013597">
    <property type="entry name" value="Mat_intron_G2"/>
</dbReference>
<dbReference type="Proteomes" id="UP001596058">
    <property type="component" value="Unassembled WGS sequence"/>
</dbReference>
<evidence type="ECO:0000313" key="3">
    <source>
        <dbReference type="Proteomes" id="UP001596058"/>
    </source>
</evidence>
<accession>A0ABW1D8I5</accession>
<keyword evidence="3" id="KW-1185">Reference proteome</keyword>
<dbReference type="RefSeq" id="WP_379523536.1">
    <property type="nucleotide sequence ID" value="NZ_JBHSPA010000108.1"/>
</dbReference>
<sequence>MGLRLSEAKTLVTHIDDGFVFLGHHIQRRRKRGTQKWTVYTTYPSKKAINTVIAKVRALIHPGQPDLRTLLIRVNAVIRGWCNYFRHGMSWRKIRIRLLNNGWEISALGIVLLDAASIPVTRYRWRAWDIPTPWSRRTEPSPAA</sequence>
<evidence type="ECO:0000259" key="1">
    <source>
        <dbReference type="Pfam" id="PF08388"/>
    </source>
</evidence>
<name>A0ABW1D8I5_9ACTN</name>
<organism evidence="2 3">
    <name type="scientific">Nonomuraea insulae</name>
    <dbReference type="NCBI Taxonomy" id="1616787"/>
    <lineage>
        <taxon>Bacteria</taxon>
        <taxon>Bacillati</taxon>
        <taxon>Actinomycetota</taxon>
        <taxon>Actinomycetes</taxon>
        <taxon>Streptosporangiales</taxon>
        <taxon>Streptosporangiaceae</taxon>
        <taxon>Nonomuraea</taxon>
    </lineage>
</organism>
<protein>
    <submittedName>
        <fullName evidence="2">Group II intron maturase-specific domain-containing protein</fullName>
    </submittedName>
</protein>